<organism evidence="5">
    <name type="scientific">termite gut metagenome</name>
    <dbReference type="NCBI Taxonomy" id="433724"/>
    <lineage>
        <taxon>unclassified sequences</taxon>
        <taxon>metagenomes</taxon>
        <taxon>organismal metagenomes</taxon>
    </lineage>
</organism>
<evidence type="ECO:0000256" key="1">
    <source>
        <dbReference type="ARBA" id="ARBA00011738"/>
    </source>
</evidence>
<dbReference type="GO" id="GO:0016787">
    <property type="term" value="F:hydrolase activity"/>
    <property type="evidence" value="ECO:0007669"/>
    <property type="project" value="UniProtKB-KW"/>
</dbReference>
<keyword evidence="2" id="KW-0540">Nuclease</keyword>
<name>A0A5J4QPB5_9ZZZZ</name>
<dbReference type="Pfam" id="PF09827">
    <property type="entry name" value="CRISPR_Cas2"/>
    <property type="match status" value="1"/>
</dbReference>
<sequence>MYAIAFDLVIADLKKNYGESYHKAYFEIKIILRQYGFYNAQGSVYLTENSNLANLYRTIDALKGIEWFKNSVRDIRVFRIEEWSDFTSEFK</sequence>
<evidence type="ECO:0000256" key="2">
    <source>
        <dbReference type="ARBA" id="ARBA00022722"/>
    </source>
</evidence>
<dbReference type="GO" id="GO:0003723">
    <property type="term" value="F:RNA binding"/>
    <property type="evidence" value="ECO:0007669"/>
    <property type="project" value="InterPro"/>
</dbReference>
<comment type="caution">
    <text evidence="5">The sequence shown here is derived from an EMBL/GenBank/DDBJ whole genome shotgun (WGS) entry which is preliminary data.</text>
</comment>
<protein>
    <submittedName>
        <fullName evidence="5">Endoribonuclease VapD</fullName>
        <ecNumber evidence="5">3.1.-.-</ecNumber>
    </submittedName>
</protein>
<keyword evidence="3 5" id="KW-0378">Hydrolase</keyword>
<evidence type="ECO:0000256" key="3">
    <source>
        <dbReference type="ARBA" id="ARBA00022801"/>
    </source>
</evidence>
<dbReference type="InterPro" id="IPR019199">
    <property type="entry name" value="Virulence_VapD/CRISPR_Cas2"/>
</dbReference>
<dbReference type="PIRSF" id="PIRSF002882">
    <property type="entry name" value="VapD"/>
    <property type="match status" value="1"/>
</dbReference>
<dbReference type="InterPro" id="IPR016368">
    <property type="entry name" value="VapD"/>
</dbReference>
<evidence type="ECO:0000313" key="5">
    <source>
        <dbReference type="EMBL" id="KAA6322764.1"/>
    </source>
</evidence>
<dbReference type="GO" id="GO:0004518">
    <property type="term" value="F:nuclease activity"/>
    <property type="evidence" value="ECO:0007669"/>
    <property type="project" value="UniProtKB-KW"/>
</dbReference>
<dbReference type="EC" id="3.1.-.-" evidence="5"/>
<reference evidence="5" key="1">
    <citation type="submission" date="2019-03" db="EMBL/GenBank/DDBJ databases">
        <title>Single cell metagenomics reveals metabolic interactions within the superorganism composed of flagellate Streblomastix strix and complex community of Bacteroidetes bacteria on its surface.</title>
        <authorList>
            <person name="Treitli S.C."/>
            <person name="Kolisko M."/>
            <person name="Husnik F."/>
            <person name="Keeling P."/>
            <person name="Hampl V."/>
        </authorList>
    </citation>
    <scope>NUCLEOTIDE SEQUENCE</scope>
    <source>
        <strain evidence="5">STM</strain>
    </source>
</reference>
<dbReference type="AlphaFoldDB" id="A0A5J4QPB5"/>
<dbReference type="Gene3D" id="3.30.70.240">
    <property type="match status" value="1"/>
</dbReference>
<keyword evidence="4" id="KW-0843">Virulence</keyword>
<evidence type="ECO:0000256" key="4">
    <source>
        <dbReference type="ARBA" id="ARBA00023026"/>
    </source>
</evidence>
<gene>
    <name evidence="5" type="ORF">EZS27_027722</name>
</gene>
<comment type="subunit">
    <text evidence="1">Homodimer.</text>
</comment>
<proteinExistence type="predicted"/>
<dbReference type="EMBL" id="SNRY01002963">
    <property type="protein sequence ID" value="KAA6322764.1"/>
    <property type="molecule type" value="Genomic_DNA"/>
</dbReference>
<accession>A0A5J4QPB5</accession>